<keyword evidence="8" id="KW-1185">Reference proteome</keyword>
<comment type="subcellular location">
    <subcellularLocation>
        <location evidence="1">Cell membrane</location>
        <topology evidence="1">Multi-pass membrane protein</topology>
    </subcellularLocation>
</comment>
<evidence type="ECO:0000256" key="5">
    <source>
        <dbReference type="ARBA" id="ARBA00023136"/>
    </source>
</evidence>
<organism evidence="7 8">
    <name type="scientific">Cellulomonas septica</name>
    <dbReference type="NCBI Taxonomy" id="285080"/>
    <lineage>
        <taxon>Bacteria</taxon>
        <taxon>Bacillati</taxon>
        <taxon>Actinomycetota</taxon>
        <taxon>Actinomycetes</taxon>
        <taxon>Micrococcales</taxon>
        <taxon>Cellulomonadaceae</taxon>
        <taxon>Cellulomonas</taxon>
    </lineage>
</organism>
<dbReference type="Proteomes" id="UP000777774">
    <property type="component" value="Unassembled WGS sequence"/>
</dbReference>
<evidence type="ECO:0000256" key="1">
    <source>
        <dbReference type="ARBA" id="ARBA00004651"/>
    </source>
</evidence>
<accession>A0ABX1K2J6</accession>
<dbReference type="InterPro" id="IPR036259">
    <property type="entry name" value="MFS_trans_sf"/>
</dbReference>
<gene>
    <name evidence="7" type="ORF">HGA02_15050</name>
</gene>
<keyword evidence="2" id="KW-1003">Cell membrane</keyword>
<evidence type="ECO:0000256" key="6">
    <source>
        <dbReference type="SAM" id="Phobius"/>
    </source>
</evidence>
<feature type="transmembrane region" description="Helical" evidence="6">
    <location>
        <begin position="180"/>
        <end position="200"/>
    </location>
</feature>
<dbReference type="PANTHER" id="PTHR23513:SF17">
    <property type="entry name" value="MEMBRANE PROTEIN"/>
    <property type="match status" value="1"/>
</dbReference>
<comment type="caution">
    <text evidence="7">The sequence shown here is derived from an EMBL/GenBank/DDBJ whole genome shotgun (WGS) entry which is preliminary data.</text>
</comment>
<feature type="non-terminal residue" evidence="7">
    <location>
        <position position="221"/>
    </location>
</feature>
<dbReference type="PANTHER" id="PTHR23513">
    <property type="entry name" value="INTEGRAL MEMBRANE EFFLUX PROTEIN-RELATED"/>
    <property type="match status" value="1"/>
</dbReference>
<sequence length="221" mass="22890">MQVIADLRALWPLEGFRRLFAVRLVSQTADGMFQVGLATLFFFSPENASTATGVAAAFAVLLLPFTIVGPWAGVLLDRWRRRQVLLYGNLVRVVLTVTIAVLMATDGVSPAVYVLALVNLSINRFLLSALSASLPRVVDGPLLLTANSLTPTLGAAAAGVGGGVGLVLGLVLPAGRVKDAAALALAAAVMGTAAALATRLGRDQLGPVERADATELRHALG</sequence>
<evidence type="ECO:0000313" key="8">
    <source>
        <dbReference type="Proteomes" id="UP000777774"/>
    </source>
</evidence>
<evidence type="ECO:0000256" key="4">
    <source>
        <dbReference type="ARBA" id="ARBA00022989"/>
    </source>
</evidence>
<keyword evidence="3 6" id="KW-0812">Transmembrane</keyword>
<proteinExistence type="predicted"/>
<name>A0ABX1K2J6_9CELL</name>
<keyword evidence="4 6" id="KW-1133">Transmembrane helix</keyword>
<evidence type="ECO:0000313" key="7">
    <source>
        <dbReference type="EMBL" id="NKY40796.1"/>
    </source>
</evidence>
<evidence type="ECO:0000256" key="2">
    <source>
        <dbReference type="ARBA" id="ARBA00022475"/>
    </source>
</evidence>
<dbReference type="SUPFAM" id="SSF103473">
    <property type="entry name" value="MFS general substrate transporter"/>
    <property type="match status" value="1"/>
</dbReference>
<feature type="transmembrane region" description="Helical" evidence="6">
    <location>
        <begin position="153"/>
        <end position="174"/>
    </location>
</feature>
<feature type="transmembrane region" description="Helical" evidence="6">
    <location>
        <begin position="49"/>
        <end position="72"/>
    </location>
</feature>
<keyword evidence="5 6" id="KW-0472">Membrane</keyword>
<evidence type="ECO:0000256" key="3">
    <source>
        <dbReference type="ARBA" id="ARBA00022692"/>
    </source>
</evidence>
<protein>
    <submittedName>
        <fullName evidence="7">MFS transporter</fullName>
    </submittedName>
</protein>
<feature type="transmembrane region" description="Helical" evidence="6">
    <location>
        <begin position="20"/>
        <end position="43"/>
    </location>
</feature>
<reference evidence="7 8" key="1">
    <citation type="submission" date="2020-04" db="EMBL/GenBank/DDBJ databases">
        <title>MicrobeNet Type strains.</title>
        <authorList>
            <person name="Nicholson A.C."/>
        </authorList>
    </citation>
    <scope>NUCLEOTIDE SEQUENCE [LARGE SCALE GENOMIC DNA]</scope>
    <source>
        <strain evidence="7 8">ATCC BAA-787</strain>
    </source>
</reference>
<dbReference type="EMBL" id="JAAXOY010000462">
    <property type="protein sequence ID" value="NKY40796.1"/>
    <property type="molecule type" value="Genomic_DNA"/>
</dbReference>
<dbReference type="Gene3D" id="1.20.1250.20">
    <property type="entry name" value="MFS general substrate transporter like domains"/>
    <property type="match status" value="1"/>
</dbReference>